<dbReference type="GO" id="GO:0008237">
    <property type="term" value="F:metallopeptidase activity"/>
    <property type="evidence" value="ECO:0007669"/>
    <property type="project" value="UniProtKB-KW"/>
</dbReference>
<keyword evidence="7 10" id="KW-0224">Dipeptidase</keyword>
<dbReference type="EC" id="3.4.13.-" evidence="10"/>
<reference evidence="10 11" key="1">
    <citation type="submission" date="2015-06" db="EMBL/GenBank/DDBJ databases">
        <title>Draft genome of the moderately acidophilic sulfate reducer Candidatus Desulfosporosinus acididurans strain M1.</title>
        <authorList>
            <person name="Poehlein A."/>
            <person name="Petzsch P."/>
            <person name="Johnson B.D."/>
            <person name="Schloemann M."/>
            <person name="Daniel R."/>
            <person name="Muehling M."/>
        </authorList>
    </citation>
    <scope>NUCLEOTIDE SEQUENCE [LARGE SCALE GENOMIC DNA]</scope>
    <source>
        <strain evidence="10 11">M1</strain>
    </source>
</reference>
<dbReference type="Proteomes" id="UP000036356">
    <property type="component" value="Unassembled WGS sequence"/>
</dbReference>
<evidence type="ECO:0000256" key="1">
    <source>
        <dbReference type="ARBA" id="ARBA00001947"/>
    </source>
</evidence>
<dbReference type="SUPFAM" id="SSF55031">
    <property type="entry name" value="Bacterial exopeptidase dimerisation domain"/>
    <property type="match status" value="1"/>
</dbReference>
<keyword evidence="3" id="KW-0645">Protease</keyword>
<dbReference type="AlphaFoldDB" id="A0A0J1FWQ9"/>
<dbReference type="InterPro" id="IPR036264">
    <property type="entry name" value="Bact_exopeptidase_dim_dom"/>
</dbReference>
<gene>
    <name evidence="10" type="ORF">DEAC_c01470</name>
</gene>
<dbReference type="EMBL" id="LDZY01000001">
    <property type="protein sequence ID" value="KLU67742.1"/>
    <property type="molecule type" value="Genomic_DNA"/>
</dbReference>
<evidence type="ECO:0000256" key="5">
    <source>
        <dbReference type="ARBA" id="ARBA00022801"/>
    </source>
</evidence>
<name>A0A0J1FWQ9_9FIRM</name>
<dbReference type="CDD" id="cd03888">
    <property type="entry name" value="M20_PepV"/>
    <property type="match status" value="1"/>
</dbReference>
<comment type="similarity">
    <text evidence="2">Belongs to the peptidase M20A family.</text>
</comment>
<evidence type="ECO:0000313" key="10">
    <source>
        <dbReference type="EMBL" id="KLU67742.1"/>
    </source>
</evidence>
<proteinExistence type="inferred from homology"/>
<dbReference type="NCBIfam" id="TIGR01887">
    <property type="entry name" value="dipeptidaselike"/>
    <property type="match status" value="1"/>
</dbReference>
<organism evidence="10 11">
    <name type="scientific">Desulfosporosinus acididurans</name>
    <dbReference type="NCBI Taxonomy" id="476652"/>
    <lineage>
        <taxon>Bacteria</taxon>
        <taxon>Bacillati</taxon>
        <taxon>Bacillota</taxon>
        <taxon>Clostridia</taxon>
        <taxon>Eubacteriales</taxon>
        <taxon>Desulfitobacteriaceae</taxon>
        <taxon>Desulfosporosinus</taxon>
    </lineage>
</organism>
<keyword evidence="4" id="KW-0479">Metal-binding</keyword>
<dbReference type="Gene3D" id="3.30.70.360">
    <property type="match status" value="2"/>
</dbReference>
<evidence type="ECO:0000256" key="7">
    <source>
        <dbReference type="ARBA" id="ARBA00022997"/>
    </source>
</evidence>
<dbReference type="Pfam" id="PF01546">
    <property type="entry name" value="Peptidase_M20"/>
    <property type="match status" value="1"/>
</dbReference>
<dbReference type="GO" id="GO:0008777">
    <property type="term" value="F:acetylornithine deacetylase activity"/>
    <property type="evidence" value="ECO:0007669"/>
    <property type="project" value="TreeGrafter"/>
</dbReference>
<evidence type="ECO:0000256" key="3">
    <source>
        <dbReference type="ARBA" id="ARBA00022670"/>
    </source>
</evidence>
<dbReference type="GO" id="GO:0006508">
    <property type="term" value="P:proteolysis"/>
    <property type="evidence" value="ECO:0007669"/>
    <property type="project" value="UniProtKB-KW"/>
</dbReference>
<evidence type="ECO:0000313" key="11">
    <source>
        <dbReference type="Proteomes" id="UP000036356"/>
    </source>
</evidence>
<dbReference type="NCBIfam" id="NF005591">
    <property type="entry name" value="PRK07318.1"/>
    <property type="match status" value="1"/>
</dbReference>
<evidence type="ECO:0000256" key="6">
    <source>
        <dbReference type="ARBA" id="ARBA00022833"/>
    </source>
</evidence>
<comment type="caution">
    <text evidence="10">The sequence shown here is derived from an EMBL/GenBank/DDBJ whole genome shotgun (WGS) entry which is preliminary data.</text>
</comment>
<keyword evidence="8" id="KW-0482">Metalloprotease</keyword>
<dbReference type="GO" id="GO:0008270">
    <property type="term" value="F:zinc ion binding"/>
    <property type="evidence" value="ECO:0007669"/>
    <property type="project" value="InterPro"/>
</dbReference>
<dbReference type="STRING" id="476652.DEAC_c01470"/>
<dbReference type="Gene3D" id="3.40.630.10">
    <property type="entry name" value="Zn peptidases"/>
    <property type="match status" value="1"/>
</dbReference>
<dbReference type="PATRIC" id="fig|476652.3.peg.144"/>
<dbReference type="InterPro" id="IPR011650">
    <property type="entry name" value="Peptidase_M20_dimer"/>
</dbReference>
<dbReference type="Pfam" id="PF07687">
    <property type="entry name" value="M20_dimer"/>
    <property type="match status" value="1"/>
</dbReference>
<keyword evidence="5 10" id="KW-0378">Hydrolase</keyword>
<keyword evidence="11" id="KW-1185">Reference proteome</keyword>
<dbReference type="SUPFAM" id="SSF53187">
    <property type="entry name" value="Zn-dependent exopeptidases"/>
    <property type="match status" value="1"/>
</dbReference>
<accession>A0A0J1FWQ9</accession>
<dbReference type="GO" id="GO:0016805">
    <property type="term" value="F:dipeptidase activity"/>
    <property type="evidence" value="ECO:0007669"/>
    <property type="project" value="UniProtKB-KW"/>
</dbReference>
<dbReference type="InterPro" id="IPR001261">
    <property type="entry name" value="ArgE/DapE_CS"/>
</dbReference>
<dbReference type="PANTHER" id="PTHR43808:SF31">
    <property type="entry name" value="N-ACETYL-L-CITRULLINE DEACETYLASE"/>
    <property type="match status" value="1"/>
</dbReference>
<evidence type="ECO:0000256" key="4">
    <source>
        <dbReference type="ARBA" id="ARBA00022723"/>
    </source>
</evidence>
<dbReference type="GO" id="GO:0006526">
    <property type="term" value="P:L-arginine biosynthetic process"/>
    <property type="evidence" value="ECO:0007669"/>
    <property type="project" value="TreeGrafter"/>
</dbReference>
<protein>
    <submittedName>
        <fullName evidence="10">Putative dipeptidase</fullName>
        <ecNumber evidence="10">3.4.13.-</ecNumber>
    </submittedName>
</protein>
<dbReference type="InterPro" id="IPR050072">
    <property type="entry name" value="Peptidase_M20A"/>
</dbReference>
<dbReference type="InterPro" id="IPR002933">
    <property type="entry name" value="Peptidase_M20"/>
</dbReference>
<dbReference type="RefSeq" id="WP_047808114.1">
    <property type="nucleotide sequence ID" value="NZ_LDZY01000001.1"/>
</dbReference>
<comment type="cofactor">
    <cofactor evidence="1">
        <name>Zn(2+)</name>
        <dbReference type="ChEBI" id="CHEBI:29105"/>
    </cofactor>
</comment>
<sequence>MRLDHQIEGMKEDIISAIQDCIQIKSVKDVAHAAPGSPFGPGIQAALDWTLKLGKKLGFEVKNVDGYAGHIEMGSGDLLGILGHLDVVPEGDGWSVPPYSAAIVDGKIYGRGALDDKGPTLAALFAMKAIKDANIPLNKRVRLILGTDEESGWADMDYYLKKEEVPYLGFAPDAEFPLIHAEKGILHLELKKAFEASLPHLVSIRGGERANVVPDLCEVTLRGLDQELIARSLRSFVFPEGVGAEIKTPKETSEVIISFKGIGAHGSLPQKGKNAVLFALKYLQKLPLTSEEQKILEFILMYPGKGFFGEGFGIALKDEPSGQLSLNLGIFELSSDHLRFVLDIRYPVTYKQEDVLQPIEKIIRDEGFSIEVLNHQKAHHVPKDSELVKSLLKAYADVTGLEPYAFAIGGGTYAKALPQGVAFGPVFPGEPEVIHCADEYISINNVLLTTKVYAQAILNIASDSEHR</sequence>
<keyword evidence="6" id="KW-0862">Zinc</keyword>
<feature type="domain" description="Peptidase M20 dimerisation" evidence="9">
    <location>
        <begin position="255"/>
        <end position="367"/>
    </location>
</feature>
<evidence type="ECO:0000259" key="9">
    <source>
        <dbReference type="Pfam" id="PF07687"/>
    </source>
</evidence>
<dbReference type="PROSITE" id="PS00758">
    <property type="entry name" value="ARGE_DAPE_CPG2_1"/>
    <property type="match status" value="1"/>
</dbReference>
<dbReference type="InterPro" id="IPR010964">
    <property type="entry name" value="M20A_pepV-rel"/>
</dbReference>
<evidence type="ECO:0000256" key="8">
    <source>
        <dbReference type="ARBA" id="ARBA00023049"/>
    </source>
</evidence>
<dbReference type="PANTHER" id="PTHR43808">
    <property type="entry name" value="ACETYLORNITHINE DEACETYLASE"/>
    <property type="match status" value="1"/>
</dbReference>
<evidence type="ECO:0000256" key="2">
    <source>
        <dbReference type="ARBA" id="ARBA00006247"/>
    </source>
</evidence>